<reference evidence="2 3" key="1">
    <citation type="submission" date="2018-09" db="EMBL/GenBank/DDBJ databases">
        <authorList>
            <person name="Wang Z."/>
        </authorList>
    </citation>
    <scope>NUCLEOTIDE SEQUENCE [LARGE SCALE GENOMIC DNA]</scope>
    <source>
        <strain evidence="2 3">ALS 81</strain>
    </source>
</reference>
<dbReference type="AlphaFoldDB" id="A0A420EDX6"/>
<keyword evidence="2" id="KW-0482">Metalloprotease</keyword>
<dbReference type="PANTHER" id="PTHR38773">
    <property type="entry name" value="PROTEIN SPRT"/>
    <property type="match status" value="1"/>
</dbReference>
<organism evidence="2 3">
    <name type="scientific">Alginatibacterium sediminis</name>
    <dbReference type="NCBI Taxonomy" id="2164068"/>
    <lineage>
        <taxon>Bacteria</taxon>
        <taxon>Pseudomonadati</taxon>
        <taxon>Pseudomonadota</taxon>
        <taxon>Gammaproteobacteria</taxon>
        <taxon>Alteromonadales</taxon>
        <taxon>Alteromonadaceae</taxon>
        <taxon>Alginatibacterium</taxon>
    </lineage>
</organism>
<evidence type="ECO:0000259" key="1">
    <source>
        <dbReference type="SMART" id="SM00731"/>
    </source>
</evidence>
<dbReference type="PANTHER" id="PTHR38773:SF1">
    <property type="entry name" value="PROTEIN SPRT"/>
    <property type="match status" value="1"/>
</dbReference>
<dbReference type="Pfam" id="PF10263">
    <property type="entry name" value="SprT-like"/>
    <property type="match status" value="1"/>
</dbReference>
<dbReference type="GO" id="GO:0006508">
    <property type="term" value="P:proteolysis"/>
    <property type="evidence" value="ECO:0007669"/>
    <property type="project" value="UniProtKB-KW"/>
</dbReference>
<dbReference type="Proteomes" id="UP000286482">
    <property type="component" value="Unassembled WGS sequence"/>
</dbReference>
<sequence>MELENRLLERVEYCYQLAESYFSRSFERPETNFKQRGKIAGSAKLGVNVLRFNLTLYRENQDHFLEHTVPHEISHLLCFELFGRVPAHGQQWQSIMRDVFQLEPMRTHQYDVSSVQGKVFDYQCQCSSHQLTIRRHNKVLKGIEYRCRRCGSNLLAKS</sequence>
<keyword evidence="2" id="KW-0645">Protease</keyword>
<dbReference type="NCBIfam" id="NF003421">
    <property type="entry name" value="PRK04860.1"/>
    <property type="match status" value="1"/>
</dbReference>
<dbReference type="GO" id="GO:0006950">
    <property type="term" value="P:response to stress"/>
    <property type="evidence" value="ECO:0007669"/>
    <property type="project" value="UniProtKB-ARBA"/>
</dbReference>
<evidence type="ECO:0000313" key="2">
    <source>
        <dbReference type="EMBL" id="RKF18870.1"/>
    </source>
</evidence>
<gene>
    <name evidence="2" type="ORF">DBZ36_10810</name>
</gene>
<keyword evidence="3" id="KW-1185">Reference proteome</keyword>
<feature type="domain" description="SprT-like" evidence="1">
    <location>
        <begin position="9"/>
        <end position="157"/>
    </location>
</feature>
<dbReference type="OrthoDB" id="267364at2"/>
<keyword evidence="2" id="KW-0378">Hydrolase</keyword>
<name>A0A420EDX6_9ALTE</name>
<evidence type="ECO:0000313" key="3">
    <source>
        <dbReference type="Proteomes" id="UP000286482"/>
    </source>
</evidence>
<dbReference type="EMBL" id="RAQO01000005">
    <property type="protein sequence ID" value="RKF18870.1"/>
    <property type="molecule type" value="Genomic_DNA"/>
</dbReference>
<dbReference type="Pfam" id="PF17283">
    <property type="entry name" value="Zn_ribbon_SprT"/>
    <property type="match status" value="1"/>
</dbReference>
<dbReference type="InterPro" id="IPR035240">
    <property type="entry name" value="SprT_Zn_ribbon"/>
</dbReference>
<accession>A0A420EDX6</accession>
<dbReference type="GO" id="GO:0008237">
    <property type="term" value="F:metallopeptidase activity"/>
    <property type="evidence" value="ECO:0007669"/>
    <property type="project" value="UniProtKB-KW"/>
</dbReference>
<comment type="caution">
    <text evidence="2">The sequence shown here is derived from an EMBL/GenBank/DDBJ whole genome shotgun (WGS) entry which is preliminary data.</text>
</comment>
<protein>
    <submittedName>
        <fullName evidence="2">SprT family zinc-dependent metalloprotease</fullName>
    </submittedName>
</protein>
<dbReference type="InterPro" id="IPR006640">
    <property type="entry name" value="SprT-like_domain"/>
</dbReference>
<dbReference type="RefSeq" id="WP_120354950.1">
    <property type="nucleotide sequence ID" value="NZ_RAQO01000005.1"/>
</dbReference>
<dbReference type="SMART" id="SM00731">
    <property type="entry name" value="SprT"/>
    <property type="match status" value="1"/>
</dbReference>
<proteinExistence type="predicted"/>